<feature type="transmembrane region" description="Helical" evidence="2">
    <location>
        <begin position="41"/>
        <end position="60"/>
    </location>
</feature>
<dbReference type="Proteomes" id="UP000700706">
    <property type="component" value="Unassembled WGS sequence"/>
</dbReference>
<evidence type="ECO:0000256" key="1">
    <source>
        <dbReference type="SAM" id="MobiDB-lite"/>
    </source>
</evidence>
<name>A0A952KF85_9PROT</name>
<feature type="transmembrane region" description="Helical" evidence="2">
    <location>
        <begin position="67"/>
        <end position="89"/>
    </location>
</feature>
<evidence type="ECO:0000313" key="3">
    <source>
        <dbReference type="EMBL" id="MBW8726110.1"/>
    </source>
</evidence>
<keyword evidence="2" id="KW-0812">Transmembrane</keyword>
<organism evidence="3 4">
    <name type="scientific">Inquilinus limosus</name>
    <dbReference type="NCBI Taxonomy" id="171674"/>
    <lineage>
        <taxon>Bacteria</taxon>
        <taxon>Pseudomonadati</taxon>
        <taxon>Pseudomonadota</taxon>
        <taxon>Alphaproteobacteria</taxon>
        <taxon>Rhodospirillales</taxon>
        <taxon>Rhodospirillaceae</taxon>
        <taxon>Inquilinus</taxon>
    </lineage>
</organism>
<feature type="region of interest" description="Disordered" evidence="1">
    <location>
        <begin position="156"/>
        <end position="175"/>
    </location>
</feature>
<evidence type="ECO:0000313" key="4">
    <source>
        <dbReference type="Proteomes" id="UP000700706"/>
    </source>
</evidence>
<evidence type="ECO:0000256" key="2">
    <source>
        <dbReference type="SAM" id="Phobius"/>
    </source>
</evidence>
<gene>
    <name evidence="3" type="ORF">JF625_13260</name>
</gene>
<accession>A0A952KF85</accession>
<proteinExistence type="predicted"/>
<dbReference type="EMBL" id="JAEKLZ010000198">
    <property type="protein sequence ID" value="MBW8726110.1"/>
    <property type="molecule type" value="Genomic_DNA"/>
</dbReference>
<keyword evidence="2" id="KW-0472">Membrane</keyword>
<feature type="region of interest" description="Disordered" evidence="1">
    <location>
        <begin position="252"/>
        <end position="273"/>
    </location>
</feature>
<reference evidence="3" key="1">
    <citation type="submission" date="2020-06" db="EMBL/GenBank/DDBJ databases">
        <title>Stable isotope informed genome-resolved metagenomics uncovers potential trophic interactions in rhizosphere soil.</title>
        <authorList>
            <person name="Starr E.P."/>
            <person name="Shi S."/>
            <person name="Blazewicz S.J."/>
            <person name="Koch B.J."/>
            <person name="Probst A.J."/>
            <person name="Hungate B.A."/>
            <person name="Pett-Ridge J."/>
            <person name="Firestone M.K."/>
            <person name="Banfield J.F."/>
        </authorList>
    </citation>
    <scope>NUCLEOTIDE SEQUENCE</scope>
    <source>
        <strain evidence="3">YM_69_17</strain>
    </source>
</reference>
<comment type="caution">
    <text evidence="3">The sequence shown here is derived from an EMBL/GenBank/DDBJ whole genome shotgun (WGS) entry which is preliminary data.</text>
</comment>
<protein>
    <submittedName>
        <fullName evidence="3">Uncharacterized protein</fullName>
    </submittedName>
</protein>
<keyword evidence="2" id="KW-1133">Transmembrane helix</keyword>
<dbReference type="AlphaFoldDB" id="A0A952KF85"/>
<sequence>MIYLIETYWLWTLLALLLGAVIGWSTLSWERRADEPWLPGWLKWGCVAWLIGLAIALLRWFGGRSGLLLETALLFFVAYLVGCVAGAWLRGLLGSEARPAEPAVEPAIAAAAPAAVHPVAIPAAMVAPITAAATVAITPAAAVIPVTPAPPVVPPAGEEGYPGAKPTGLAGPRGGKADDLKRIKGIGPQNEGRLHGLGVWHFDQIAAWTEANVDWVGSFLAFPGRIEREGWLGQAKQLAQGVETEFSKRVDAGLVETSKDDGSKGQGTIAKAD</sequence>
<feature type="compositionally biased region" description="Basic and acidic residues" evidence="1">
    <location>
        <begin position="252"/>
        <end position="263"/>
    </location>
</feature>
<feature type="transmembrane region" description="Helical" evidence="2">
    <location>
        <begin position="7"/>
        <end position="29"/>
    </location>
</feature>